<proteinExistence type="predicted"/>
<dbReference type="InterPro" id="IPR009510">
    <property type="entry name" value="T3SS_K"/>
</dbReference>
<sequence length="227" mass="26432">MTNPEDFLKSENLPYPIWEFNYKPEKYVHTSWLKDLPNADVILKLIAEDSRKTSTRLSHHLLSQLGFDGKFFFDFNDSLTQLALWDTSEMQKLVQHIGMMFYFDDVRRCITRQEVASYRKALGEELYTFALEGAPEIKQRQLKALDLSEELSINRKLLITGMAVIIAGMQDYPYALLKRMIIKLPRSWFDDYSQMVANKKNMPGGKIGNSDLTLKLMDYVKEKPDVD</sequence>
<dbReference type="AlphaFoldDB" id="A0A6S6TKV8"/>
<accession>A0A6S6TKV8</accession>
<reference evidence="1" key="1">
    <citation type="submission" date="2020-01" db="EMBL/GenBank/DDBJ databases">
        <authorList>
            <person name="Meier V. D."/>
            <person name="Meier V D."/>
        </authorList>
    </citation>
    <scope>NUCLEOTIDE SEQUENCE</scope>
    <source>
        <strain evidence="1">HLG_WM_MAG_07</strain>
    </source>
</reference>
<evidence type="ECO:0000313" key="1">
    <source>
        <dbReference type="EMBL" id="CAA6815635.1"/>
    </source>
</evidence>
<dbReference type="Pfam" id="PF06578">
    <property type="entry name" value="YscK"/>
    <property type="match status" value="1"/>
</dbReference>
<organism evidence="1">
    <name type="scientific">uncultured Thiotrichaceae bacterium</name>
    <dbReference type="NCBI Taxonomy" id="298394"/>
    <lineage>
        <taxon>Bacteria</taxon>
        <taxon>Pseudomonadati</taxon>
        <taxon>Pseudomonadota</taxon>
        <taxon>Gammaproteobacteria</taxon>
        <taxon>Thiotrichales</taxon>
        <taxon>Thiotrichaceae</taxon>
        <taxon>environmental samples</taxon>
    </lineage>
</organism>
<name>A0A6S6TKV8_9GAMM</name>
<dbReference type="EMBL" id="CACVAY010000072">
    <property type="protein sequence ID" value="CAA6815635.1"/>
    <property type="molecule type" value="Genomic_DNA"/>
</dbReference>
<protein>
    <submittedName>
        <fullName evidence="1">Uncharacterized protein</fullName>
    </submittedName>
</protein>
<gene>
    <name evidence="1" type="ORF">HELGO_WM16435</name>
</gene>